<evidence type="ECO:0000256" key="15">
    <source>
        <dbReference type="RuleBase" id="RU364006"/>
    </source>
</evidence>
<feature type="binding site" evidence="14">
    <location>
        <position position="63"/>
    </location>
    <ligand>
        <name>Zn(2+)</name>
        <dbReference type="ChEBI" id="CHEBI:29105"/>
        <note>catalytic</note>
    </ligand>
</feature>
<dbReference type="Gene3D" id="3.40.140.10">
    <property type="entry name" value="Cytidine Deaminase, domain 2"/>
    <property type="match status" value="1"/>
</dbReference>
<comment type="function">
    <text evidence="2 15">This enzyme scavenges exogenous and endogenous cytidine and 2'-deoxycytidine for UMP synthesis.</text>
</comment>
<dbReference type="GO" id="GO:0005829">
    <property type="term" value="C:cytosol"/>
    <property type="evidence" value="ECO:0007669"/>
    <property type="project" value="TreeGrafter"/>
</dbReference>
<feature type="binding site" evidence="14">
    <location>
        <position position="103"/>
    </location>
    <ligand>
        <name>Zn(2+)</name>
        <dbReference type="ChEBI" id="CHEBI:29105"/>
        <note>catalytic</note>
    </ligand>
</feature>
<comment type="cofactor">
    <cofactor evidence="1 14 15">
        <name>Zn(2+)</name>
        <dbReference type="ChEBI" id="CHEBI:29105"/>
    </cofactor>
</comment>
<dbReference type="InterPro" id="IPR002125">
    <property type="entry name" value="CMP_dCMP_dom"/>
</dbReference>
<evidence type="ECO:0000256" key="11">
    <source>
        <dbReference type="ARBA" id="ARBA00049558"/>
    </source>
</evidence>
<dbReference type="AlphaFoldDB" id="A0A9D1UF12"/>
<dbReference type="GO" id="GO:0008270">
    <property type="term" value="F:zinc ion binding"/>
    <property type="evidence" value="ECO:0007669"/>
    <property type="project" value="UniProtKB-UniRule"/>
</dbReference>
<dbReference type="PROSITE" id="PS00903">
    <property type="entry name" value="CYT_DCMP_DEAMINASES_1"/>
    <property type="match status" value="1"/>
</dbReference>
<dbReference type="GO" id="GO:0004126">
    <property type="term" value="F:cytidine deaminase activity"/>
    <property type="evidence" value="ECO:0007669"/>
    <property type="project" value="UniProtKB-UniRule"/>
</dbReference>
<evidence type="ECO:0000256" key="4">
    <source>
        <dbReference type="ARBA" id="ARBA00012783"/>
    </source>
</evidence>
<evidence type="ECO:0000313" key="17">
    <source>
        <dbReference type="EMBL" id="HIW84075.1"/>
    </source>
</evidence>
<dbReference type="InterPro" id="IPR016193">
    <property type="entry name" value="Cytidine_deaminase-like"/>
</dbReference>
<gene>
    <name evidence="17" type="ORF">H9873_07125</name>
</gene>
<dbReference type="InterPro" id="IPR050202">
    <property type="entry name" value="Cyt/Deoxycyt_deaminase"/>
</dbReference>
<evidence type="ECO:0000256" key="2">
    <source>
        <dbReference type="ARBA" id="ARBA00003949"/>
    </source>
</evidence>
<evidence type="ECO:0000256" key="8">
    <source>
        <dbReference type="ARBA" id="ARBA00022833"/>
    </source>
</evidence>
<dbReference type="EC" id="3.5.4.5" evidence="4 15"/>
<comment type="caution">
    <text evidence="17">The sequence shown here is derived from an EMBL/GenBank/DDBJ whole genome shotgun (WGS) entry which is preliminary data.</text>
</comment>
<dbReference type="NCBIfam" id="TIGR01354">
    <property type="entry name" value="cyt_deam_tetra"/>
    <property type="match status" value="1"/>
</dbReference>
<evidence type="ECO:0000256" key="13">
    <source>
        <dbReference type="PIRSR" id="PIRSR606262-2"/>
    </source>
</evidence>
<feature type="binding site" evidence="14">
    <location>
        <position position="100"/>
    </location>
    <ligand>
        <name>Zn(2+)</name>
        <dbReference type="ChEBI" id="CHEBI:29105"/>
        <note>catalytic</note>
    </ligand>
</feature>
<dbReference type="PROSITE" id="PS51747">
    <property type="entry name" value="CYT_DCMP_DEAMINASES_2"/>
    <property type="match status" value="1"/>
</dbReference>
<protein>
    <recommendedName>
        <fullName evidence="5 15">Cytidine deaminase</fullName>
        <ecNumber evidence="4 15">3.5.4.5</ecNumber>
    </recommendedName>
    <alternativeName>
        <fullName evidence="9 15">Cytidine aminohydrolase</fullName>
    </alternativeName>
</protein>
<reference evidence="17" key="2">
    <citation type="submission" date="2021-04" db="EMBL/GenBank/DDBJ databases">
        <authorList>
            <person name="Gilroy R."/>
        </authorList>
    </citation>
    <scope>NUCLEOTIDE SEQUENCE</scope>
    <source>
        <strain evidence="17">ChiSxjej1B13-11762</strain>
    </source>
</reference>
<comment type="catalytic activity">
    <reaction evidence="11 15">
        <text>cytidine + H2O + H(+) = uridine + NH4(+)</text>
        <dbReference type="Rhea" id="RHEA:16069"/>
        <dbReference type="ChEBI" id="CHEBI:15377"/>
        <dbReference type="ChEBI" id="CHEBI:15378"/>
        <dbReference type="ChEBI" id="CHEBI:16704"/>
        <dbReference type="ChEBI" id="CHEBI:17562"/>
        <dbReference type="ChEBI" id="CHEBI:28938"/>
        <dbReference type="EC" id="3.5.4.5"/>
    </reaction>
</comment>
<evidence type="ECO:0000256" key="5">
    <source>
        <dbReference type="ARBA" id="ARBA00018266"/>
    </source>
</evidence>
<feature type="active site" description="Proton donor" evidence="12">
    <location>
        <position position="65"/>
    </location>
</feature>
<dbReference type="FunFam" id="3.40.140.10:FF:000008">
    <property type="entry name" value="Cytidine deaminase"/>
    <property type="match status" value="1"/>
</dbReference>
<feature type="domain" description="CMP/dCMP-type deaminase" evidence="16">
    <location>
        <begin position="11"/>
        <end position="143"/>
    </location>
</feature>
<comment type="catalytic activity">
    <reaction evidence="10 15">
        <text>2'-deoxycytidine + H2O + H(+) = 2'-deoxyuridine + NH4(+)</text>
        <dbReference type="Rhea" id="RHEA:13433"/>
        <dbReference type="ChEBI" id="CHEBI:15377"/>
        <dbReference type="ChEBI" id="CHEBI:15378"/>
        <dbReference type="ChEBI" id="CHEBI:15698"/>
        <dbReference type="ChEBI" id="CHEBI:16450"/>
        <dbReference type="ChEBI" id="CHEBI:28938"/>
        <dbReference type="EC" id="3.5.4.5"/>
    </reaction>
</comment>
<accession>A0A9D1UF12</accession>
<evidence type="ECO:0000256" key="9">
    <source>
        <dbReference type="ARBA" id="ARBA00032005"/>
    </source>
</evidence>
<dbReference type="EMBL" id="DXGF01000132">
    <property type="protein sequence ID" value="HIW84075.1"/>
    <property type="molecule type" value="Genomic_DNA"/>
</dbReference>
<evidence type="ECO:0000256" key="10">
    <source>
        <dbReference type="ARBA" id="ARBA00049252"/>
    </source>
</evidence>
<evidence type="ECO:0000256" key="14">
    <source>
        <dbReference type="PIRSR" id="PIRSR606262-3"/>
    </source>
</evidence>
<evidence type="ECO:0000256" key="7">
    <source>
        <dbReference type="ARBA" id="ARBA00022801"/>
    </source>
</evidence>
<sequence>MEERKDIAGAILAETLIQHAFDGLDHAYAPYSHFKVGAALLTKSGRIFTGCNVENAAYSPGNCAERTAVFKAVSEGERDYAAICIVNEDEEGRHGLCPPCGVCRQVLMEFCDPETFQIILADSMENWEIHTLGELLPLGFGPGNLKK</sequence>
<dbReference type="CDD" id="cd01283">
    <property type="entry name" value="cytidine_deaminase"/>
    <property type="match status" value="1"/>
</dbReference>
<dbReference type="NCBIfam" id="NF004064">
    <property type="entry name" value="PRK05578.1"/>
    <property type="match status" value="1"/>
</dbReference>
<evidence type="ECO:0000259" key="16">
    <source>
        <dbReference type="PROSITE" id="PS51747"/>
    </source>
</evidence>
<dbReference type="InterPro" id="IPR006262">
    <property type="entry name" value="Cyt_deam_tetra"/>
</dbReference>
<dbReference type="GO" id="GO:0072527">
    <property type="term" value="P:pyrimidine-containing compound metabolic process"/>
    <property type="evidence" value="ECO:0007669"/>
    <property type="project" value="UniProtKB-ARBA"/>
</dbReference>
<dbReference type="PANTHER" id="PTHR11644">
    <property type="entry name" value="CYTIDINE DEAMINASE"/>
    <property type="match status" value="1"/>
</dbReference>
<evidence type="ECO:0000313" key="18">
    <source>
        <dbReference type="Proteomes" id="UP000824263"/>
    </source>
</evidence>
<evidence type="ECO:0000256" key="1">
    <source>
        <dbReference type="ARBA" id="ARBA00001947"/>
    </source>
</evidence>
<keyword evidence="8 14" id="KW-0862">Zinc</keyword>
<organism evidence="17 18">
    <name type="scientific">Candidatus Dorea gallistercoris</name>
    <dbReference type="NCBI Taxonomy" id="2838542"/>
    <lineage>
        <taxon>Bacteria</taxon>
        <taxon>Bacillati</taxon>
        <taxon>Bacillota</taxon>
        <taxon>Clostridia</taxon>
        <taxon>Lachnospirales</taxon>
        <taxon>Lachnospiraceae</taxon>
        <taxon>Dorea</taxon>
    </lineage>
</organism>
<dbReference type="PANTHER" id="PTHR11644:SF2">
    <property type="entry name" value="CYTIDINE DEAMINASE"/>
    <property type="match status" value="1"/>
</dbReference>
<keyword evidence="7 15" id="KW-0378">Hydrolase</keyword>
<evidence type="ECO:0000256" key="12">
    <source>
        <dbReference type="PIRSR" id="PIRSR606262-1"/>
    </source>
</evidence>
<evidence type="ECO:0000256" key="6">
    <source>
        <dbReference type="ARBA" id="ARBA00022723"/>
    </source>
</evidence>
<reference evidence="17" key="1">
    <citation type="journal article" date="2021" name="PeerJ">
        <title>Extensive microbial diversity within the chicken gut microbiome revealed by metagenomics and culture.</title>
        <authorList>
            <person name="Gilroy R."/>
            <person name="Ravi A."/>
            <person name="Getino M."/>
            <person name="Pursley I."/>
            <person name="Horton D.L."/>
            <person name="Alikhan N.F."/>
            <person name="Baker D."/>
            <person name="Gharbi K."/>
            <person name="Hall N."/>
            <person name="Watson M."/>
            <person name="Adriaenssens E.M."/>
            <person name="Foster-Nyarko E."/>
            <person name="Jarju S."/>
            <person name="Secka A."/>
            <person name="Antonio M."/>
            <person name="Oren A."/>
            <person name="Chaudhuri R.R."/>
            <person name="La Ragione R."/>
            <person name="Hildebrand F."/>
            <person name="Pallen M.J."/>
        </authorList>
    </citation>
    <scope>NUCLEOTIDE SEQUENCE</scope>
    <source>
        <strain evidence="17">ChiSxjej1B13-11762</strain>
    </source>
</reference>
<proteinExistence type="inferred from homology"/>
<dbReference type="GO" id="GO:0042802">
    <property type="term" value="F:identical protein binding"/>
    <property type="evidence" value="ECO:0007669"/>
    <property type="project" value="UniProtKB-ARBA"/>
</dbReference>
<name>A0A9D1UF12_9FIRM</name>
<evidence type="ECO:0000256" key="3">
    <source>
        <dbReference type="ARBA" id="ARBA00006576"/>
    </source>
</evidence>
<feature type="binding site" evidence="13">
    <location>
        <begin position="52"/>
        <end position="58"/>
    </location>
    <ligand>
        <name>substrate</name>
    </ligand>
</feature>
<dbReference type="InterPro" id="IPR016192">
    <property type="entry name" value="APOBEC/CMP_deaminase_Zn-bd"/>
</dbReference>
<keyword evidence="6 14" id="KW-0479">Metal-binding</keyword>
<dbReference type="Proteomes" id="UP000824263">
    <property type="component" value="Unassembled WGS sequence"/>
</dbReference>
<dbReference type="GO" id="GO:0055086">
    <property type="term" value="P:nucleobase-containing small molecule metabolic process"/>
    <property type="evidence" value="ECO:0007669"/>
    <property type="project" value="UniProtKB-ARBA"/>
</dbReference>
<dbReference type="SUPFAM" id="SSF53927">
    <property type="entry name" value="Cytidine deaminase-like"/>
    <property type="match status" value="1"/>
</dbReference>
<dbReference type="Pfam" id="PF00383">
    <property type="entry name" value="dCMP_cyt_deam_1"/>
    <property type="match status" value="1"/>
</dbReference>
<comment type="similarity">
    <text evidence="3 15">Belongs to the cytidine and deoxycytidylate deaminase family.</text>
</comment>